<dbReference type="Proteomes" id="UP000248330">
    <property type="component" value="Unassembled WGS sequence"/>
</dbReference>
<dbReference type="Pfam" id="PF02625">
    <property type="entry name" value="XdhC_CoxI"/>
    <property type="match status" value="1"/>
</dbReference>
<dbReference type="PANTHER" id="PTHR30388">
    <property type="entry name" value="ALDEHYDE OXIDOREDUCTASE MOLYBDENUM COFACTOR ASSEMBLY PROTEIN"/>
    <property type="match status" value="1"/>
</dbReference>
<protein>
    <submittedName>
        <fullName evidence="3">Xanthine dehydrogenase accessory factor</fullName>
    </submittedName>
</protein>
<evidence type="ECO:0000313" key="3">
    <source>
        <dbReference type="EMBL" id="PXV65709.1"/>
    </source>
</evidence>
<sequence>MGSFMPPGIDLDEEARRLRLGEQPFALATVVRCVAPTSAKPGAKALVLDDGTMHGWIGGGCAQPTVRRVAKRAIAEDRPFLVRIAPDLAVREDDGTLEFPMTCSSRGTLEIFVEPVVPKPALLVFGASPVALAIPPLAVQVGFAVTLACPGLTPDAAPQAVRVVDGWTQDGLHADFAVVATQGFSDAAALRAAFDLQPRHLALVASGRKAAKLKAGLLDAGGDPARVDSIDAPAGVEIGAVSAGEIALSIVAGLVAARRRTAPAVRAAKAEKVVDAGSPAAPDAGAHDCCGAAPKPGAAR</sequence>
<dbReference type="AlphaFoldDB" id="A0A318E9M1"/>
<proteinExistence type="predicted"/>
<dbReference type="Pfam" id="PF13478">
    <property type="entry name" value="XdhC_C"/>
    <property type="match status" value="1"/>
</dbReference>
<keyword evidence="4" id="KW-1185">Reference proteome</keyword>
<evidence type="ECO:0000259" key="2">
    <source>
        <dbReference type="Pfam" id="PF13478"/>
    </source>
</evidence>
<dbReference type="RefSeq" id="WP_110266095.1">
    <property type="nucleotide sequence ID" value="NZ_CAWNXA010000009.1"/>
</dbReference>
<evidence type="ECO:0000259" key="1">
    <source>
        <dbReference type="Pfam" id="PF02625"/>
    </source>
</evidence>
<name>A0A318E9M1_9GAMM</name>
<feature type="domain" description="XdhC- CoxI" evidence="1">
    <location>
        <begin position="22"/>
        <end position="84"/>
    </location>
</feature>
<feature type="domain" description="XdhC Rossmann" evidence="2">
    <location>
        <begin position="122"/>
        <end position="253"/>
    </location>
</feature>
<accession>A0A318E9M1</accession>
<gene>
    <name evidence="3" type="ORF">C8D93_10988</name>
</gene>
<dbReference type="PANTHER" id="PTHR30388:SF4">
    <property type="entry name" value="MOLYBDENUM COFACTOR INSERTION CHAPERONE PAOD"/>
    <property type="match status" value="1"/>
</dbReference>
<dbReference type="InterPro" id="IPR003777">
    <property type="entry name" value="XdhC_CoxI"/>
</dbReference>
<dbReference type="InterPro" id="IPR027051">
    <property type="entry name" value="XdhC_Rossmann_dom"/>
</dbReference>
<dbReference type="EMBL" id="QICN01000009">
    <property type="protein sequence ID" value="PXV65709.1"/>
    <property type="molecule type" value="Genomic_DNA"/>
</dbReference>
<reference evidence="3 4" key="1">
    <citation type="submission" date="2018-04" db="EMBL/GenBank/DDBJ databases">
        <title>Genomic Encyclopedia of Type Strains, Phase IV (KMG-IV): sequencing the most valuable type-strain genomes for metagenomic binning, comparative biology and taxonomic classification.</title>
        <authorList>
            <person name="Goeker M."/>
        </authorList>
    </citation>
    <scope>NUCLEOTIDE SEQUENCE [LARGE SCALE GENOMIC DNA]</scope>
    <source>
        <strain evidence="3 4">DSM 104150</strain>
    </source>
</reference>
<organism evidence="3 4">
    <name type="scientific">Sinimarinibacterium flocculans</name>
    <dbReference type="NCBI Taxonomy" id="985250"/>
    <lineage>
        <taxon>Bacteria</taxon>
        <taxon>Pseudomonadati</taxon>
        <taxon>Pseudomonadota</taxon>
        <taxon>Gammaproteobacteria</taxon>
        <taxon>Nevskiales</taxon>
        <taxon>Nevskiaceae</taxon>
        <taxon>Sinimarinibacterium</taxon>
    </lineage>
</organism>
<dbReference type="Gene3D" id="3.40.50.720">
    <property type="entry name" value="NAD(P)-binding Rossmann-like Domain"/>
    <property type="match status" value="1"/>
</dbReference>
<evidence type="ECO:0000313" key="4">
    <source>
        <dbReference type="Proteomes" id="UP000248330"/>
    </source>
</evidence>
<comment type="caution">
    <text evidence="3">The sequence shown here is derived from an EMBL/GenBank/DDBJ whole genome shotgun (WGS) entry which is preliminary data.</text>
</comment>
<dbReference type="OrthoDB" id="9815497at2"/>
<dbReference type="InterPro" id="IPR052698">
    <property type="entry name" value="MoCofactor_Util/Proc"/>
</dbReference>